<organism evidence="3 4">
    <name type="scientific">Phytophthora rubi</name>
    <dbReference type="NCBI Taxonomy" id="129364"/>
    <lineage>
        <taxon>Eukaryota</taxon>
        <taxon>Sar</taxon>
        <taxon>Stramenopiles</taxon>
        <taxon>Oomycota</taxon>
        <taxon>Peronosporomycetes</taxon>
        <taxon>Peronosporales</taxon>
        <taxon>Peronosporaceae</taxon>
        <taxon>Phytophthora</taxon>
    </lineage>
</organism>
<feature type="transmembrane region" description="Helical" evidence="2">
    <location>
        <begin position="36"/>
        <end position="56"/>
    </location>
</feature>
<evidence type="ECO:0000256" key="2">
    <source>
        <dbReference type="SAM" id="Phobius"/>
    </source>
</evidence>
<evidence type="ECO:0008006" key="5">
    <source>
        <dbReference type="Google" id="ProtNLM"/>
    </source>
</evidence>
<keyword evidence="2" id="KW-1133">Transmembrane helix</keyword>
<comment type="caution">
    <text evidence="3">The sequence shown here is derived from an EMBL/GenBank/DDBJ whole genome shotgun (WGS) entry which is preliminary data.</text>
</comment>
<keyword evidence="2" id="KW-0812">Transmembrane</keyword>
<dbReference type="EMBL" id="QXFV01001400">
    <property type="protein sequence ID" value="KAE9006837.1"/>
    <property type="molecule type" value="Genomic_DNA"/>
</dbReference>
<evidence type="ECO:0000313" key="3">
    <source>
        <dbReference type="EMBL" id="KAE9006837.1"/>
    </source>
</evidence>
<feature type="transmembrane region" description="Helical" evidence="2">
    <location>
        <begin position="77"/>
        <end position="97"/>
    </location>
</feature>
<name>A0A6A3KLZ7_9STRA</name>
<gene>
    <name evidence="3" type="ORF">PR001_g17103</name>
</gene>
<feature type="compositionally biased region" description="Low complexity" evidence="1">
    <location>
        <begin position="188"/>
        <end position="204"/>
    </location>
</feature>
<sequence>MGLFYKGYMILGCSINVVAVHHRRVECVARRASSGMVILALVFVAMPSVGCIIAYVCEHTQRESLRDRGAIQAWYLIFRRFVSTVTSVLSFLALGAGSEPNMSVSACSISQPELPNHSQFVCVPPKHMADTATDQRLPASASGDSGQASASQVTSAVPAIQLAPIPSTAPSDSSHQAVVSTHMGGGASVPTTSSMLPTSSSDPTATVDSHRVGA</sequence>
<keyword evidence="2" id="KW-0472">Membrane</keyword>
<reference evidence="3 4" key="1">
    <citation type="submission" date="2018-09" db="EMBL/GenBank/DDBJ databases">
        <title>Genomic investigation of the strawberry pathogen Phytophthora fragariae indicates pathogenicity is determined by transcriptional variation in three key races.</title>
        <authorList>
            <person name="Adams T.M."/>
            <person name="Armitage A.D."/>
            <person name="Sobczyk M.K."/>
            <person name="Bates H.J."/>
            <person name="Dunwell J.M."/>
            <person name="Nellist C.F."/>
            <person name="Harrison R.J."/>
        </authorList>
    </citation>
    <scope>NUCLEOTIDE SEQUENCE [LARGE SCALE GENOMIC DNA]</scope>
    <source>
        <strain evidence="3 4">SCRP249</strain>
    </source>
</reference>
<protein>
    <recommendedName>
        <fullName evidence="5">Transmembrane protein</fullName>
    </recommendedName>
</protein>
<dbReference type="AlphaFoldDB" id="A0A6A3KLZ7"/>
<evidence type="ECO:0000256" key="1">
    <source>
        <dbReference type="SAM" id="MobiDB-lite"/>
    </source>
</evidence>
<feature type="compositionally biased region" description="Polar residues" evidence="1">
    <location>
        <begin position="168"/>
        <end position="179"/>
    </location>
</feature>
<feature type="region of interest" description="Disordered" evidence="1">
    <location>
        <begin position="164"/>
        <end position="214"/>
    </location>
</feature>
<dbReference type="Proteomes" id="UP000429607">
    <property type="component" value="Unassembled WGS sequence"/>
</dbReference>
<proteinExistence type="predicted"/>
<accession>A0A6A3KLZ7</accession>
<evidence type="ECO:0000313" key="4">
    <source>
        <dbReference type="Proteomes" id="UP000429607"/>
    </source>
</evidence>